<name>A0A644Y1X3_9ZZZZ</name>
<gene>
    <name evidence="1" type="primary">preA_10</name>
    <name evidence="1" type="ORF">SDC9_68468</name>
</gene>
<comment type="caution">
    <text evidence="1">The sequence shown here is derived from an EMBL/GenBank/DDBJ whole genome shotgun (WGS) entry which is preliminary data.</text>
</comment>
<evidence type="ECO:0000313" key="1">
    <source>
        <dbReference type="EMBL" id="MPM22018.1"/>
    </source>
</evidence>
<dbReference type="Gene3D" id="3.20.20.70">
    <property type="entry name" value="Aldolase class I"/>
    <property type="match status" value="1"/>
</dbReference>
<dbReference type="EMBL" id="VSSQ01003717">
    <property type="protein sequence ID" value="MPM22018.1"/>
    <property type="molecule type" value="Genomic_DNA"/>
</dbReference>
<dbReference type="GO" id="GO:0004159">
    <property type="term" value="F:dihydropyrimidine dehydrogenase (NAD+) activity"/>
    <property type="evidence" value="ECO:0007669"/>
    <property type="project" value="UniProtKB-EC"/>
</dbReference>
<keyword evidence="1" id="KW-0560">Oxidoreductase</keyword>
<dbReference type="EC" id="1.3.1.1" evidence="1"/>
<proteinExistence type="predicted"/>
<dbReference type="AlphaFoldDB" id="A0A644Y1X3"/>
<dbReference type="InterPro" id="IPR013785">
    <property type="entry name" value="Aldolase_TIM"/>
</dbReference>
<sequence>MALRWLGILRAQLPDVGLAATGGVHGWEDVVKSLLVGADVACTTAAVIQQGPAAITGMLDGLRSWLAEHDYDSVDQLRGSMSAASVPDPSTYERSQYREIVTH</sequence>
<dbReference type="SUPFAM" id="SSF51395">
    <property type="entry name" value="FMN-linked oxidoreductases"/>
    <property type="match status" value="1"/>
</dbReference>
<protein>
    <submittedName>
        <fullName evidence="1">NAD-dependent dihydropyrimidine dehydrogenase subunit PreA</fullName>
        <ecNumber evidence="1">1.3.1.1</ecNumber>
    </submittedName>
</protein>
<organism evidence="1">
    <name type="scientific">bioreactor metagenome</name>
    <dbReference type="NCBI Taxonomy" id="1076179"/>
    <lineage>
        <taxon>unclassified sequences</taxon>
        <taxon>metagenomes</taxon>
        <taxon>ecological metagenomes</taxon>
    </lineage>
</organism>
<accession>A0A644Y1X3</accession>
<reference evidence="1" key="1">
    <citation type="submission" date="2019-08" db="EMBL/GenBank/DDBJ databases">
        <authorList>
            <person name="Kucharzyk K."/>
            <person name="Murdoch R.W."/>
            <person name="Higgins S."/>
            <person name="Loffler F."/>
        </authorList>
    </citation>
    <scope>NUCLEOTIDE SEQUENCE</scope>
</reference>